<dbReference type="InterPro" id="IPR037401">
    <property type="entry name" value="SnoaL-like"/>
</dbReference>
<reference evidence="2 3" key="1">
    <citation type="submission" date="2021-03" db="EMBL/GenBank/DDBJ databases">
        <title>Sequencing the genomes of 1000 actinobacteria strains.</title>
        <authorList>
            <person name="Klenk H.-P."/>
        </authorList>
    </citation>
    <scope>NUCLEOTIDE SEQUENCE [LARGE SCALE GENOMIC DNA]</scope>
    <source>
        <strain evidence="2 3">DSM 44580</strain>
    </source>
</reference>
<dbReference type="SUPFAM" id="SSF54427">
    <property type="entry name" value="NTF2-like"/>
    <property type="match status" value="1"/>
</dbReference>
<dbReference type="Gene3D" id="3.10.450.50">
    <property type="match status" value="1"/>
</dbReference>
<sequence length="129" mass="13844">MGHHTSVRLTTEAAQHPHVFAAAFNSGDPDAVEQVYEPDGVLVPMPGLPVTGAERRAANAHLMSFGLPITVAPRHVYEFDGLALLVVDWEIKGGDVHITGTATDVARRGADGCWRYVIDNPHGTAARPR</sequence>
<dbReference type="Pfam" id="PF12680">
    <property type="entry name" value="SnoaL_2"/>
    <property type="match status" value="1"/>
</dbReference>
<feature type="domain" description="SnoaL-like" evidence="1">
    <location>
        <begin position="20"/>
        <end position="114"/>
    </location>
</feature>
<keyword evidence="3" id="KW-1185">Reference proteome</keyword>
<organism evidence="2 3">
    <name type="scientific">Crossiella equi</name>
    <dbReference type="NCBI Taxonomy" id="130796"/>
    <lineage>
        <taxon>Bacteria</taxon>
        <taxon>Bacillati</taxon>
        <taxon>Actinomycetota</taxon>
        <taxon>Actinomycetes</taxon>
        <taxon>Pseudonocardiales</taxon>
        <taxon>Pseudonocardiaceae</taxon>
        <taxon>Crossiella</taxon>
    </lineage>
</organism>
<evidence type="ECO:0000313" key="3">
    <source>
        <dbReference type="Proteomes" id="UP001519363"/>
    </source>
</evidence>
<dbReference type="RefSeq" id="WP_086784927.1">
    <property type="nucleotide sequence ID" value="NZ_JAGIOO010000001.1"/>
</dbReference>
<proteinExistence type="predicted"/>
<accession>A0ABS5AJS0</accession>
<dbReference type="InterPro" id="IPR032710">
    <property type="entry name" value="NTF2-like_dom_sf"/>
</dbReference>
<comment type="caution">
    <text evidence="2">The sequence shown here is derived from an EMBL/GenBank/DDBJ whole genome shotgun (WGS) entry which is preliminary data.</text>
</comment>
<protein>
    <submittedName>
        <fullName evidence="2">Ketosteroid isomerase-like protein</fullName>
    </submittedName>
</protein>
<dbReference type="EMBL" id="JAGIOO010000001">
    <property type="protein sequence ID" value="MBP2476827.1"/>
    <property type="molecule type" value="Genomic_DNA"/>
</dbReference>
<gene>
    <name evidence="2" type="ORF">JOF53_005699</name>
</gene>
<evidence type="ECO:0000313" key="2">
    <source>
        <dbReference type="EMBL" id="MBP2476827.1"/>
    </source>
</evidence>
<evidence type="ECO:0000259" key="1">
    <source>
        <dbReference type="Pfam" id="PF12680"/>
    </source>
</evidence>
<dbReference type="Proteomes" id="UP001519363">
    <property type="component" value="Unassembled WGS sequence"/>
</dbReference>
<name>A0ABS5AJS0_9PSEU</name>